<dbReference type="PANTHER" id="PTHR32481:SF20">
    <property type="entry name" value="AMINOPEPTIDASE YSDC"/>
    <property type="match status" value="1"/>
</dbReference>
<dbReference type="InterPro" id="IPR051464">
    <property type="entry name" value="Peptidase_M42_aminopept"/>
</dbReference>
<evidence type="ECO:0000256" key="6">
    <source>
        <dbReference type="PIRNR" id="PIRNR001123"/>
    </source>
</evidence>
<dbReference type="GO" id="GO:0004177">
    <property type="term" value="F:aminopeptidase activity"/>
    <property type="evidence" value="ECO:0007669"/>
    <property type="project" value="UniProtKB-UniRule"/>
</dbReference>
<keyword evidence="4 8" id="KW-0479">Metal-binding</keyword>
<dbReference type="Pfam" id="PF05343">
    <property type="entry name" value="Peptidase_M42"/>
    <property type="match status" value="1"/>
</dbReference>
<name>A0A7C3A871_9BACT</name>
<dbReference type="Gene3D" id="3.40.630.10">
    <property type="entry name" value="Zn peptidases"/>
    <property type="match status" value="1"/>
</dbReference>
<dbReference type="AlphaFoldDB" id="A0A7C3A871"/>
<feature type="binding site" evidence="8">
    <location>
        <position position="209"/>
    </location>
    <ligand>
        <name>Zn(2+)</name>
        <dbReference type="ChEBI" id="CHEBI:29105"/>
        <label>2</label>
    </ligand>
</feature>
<organism evidence="9">
    <name type="scientific">Thermorudis sp</name>
    <dbReference type="NCBI Taxonomy" id="1969470"/>
    <lineage>
        <taxon>Bacteria</taxon>
        <taxon>Pseudomonadati</taxon>
        <taxon>Thermomicrobiota</taxon>
        <taxon>Thermomicrobia</taxon>
        <taxon>Thermomicrobia incertae sedis</taxon>
        <taxon>Thermorudis</taxon>
    </lineage>
</organism>
<dbReference type="GO" id="GO:0006508">
    <property type="term" value="P:proteolysis"/>
    <property type="evidence" value="ECO:0007669"/>
    <property type="project" value="UniProtKB-KW"/>
</dbReference>
<dbReference type="Gene3D" id="2.40.30.40">
    <property type="entry name" value="Peptidase M42, domain 2"/>
    <property type="match status" value="1"/>
</dbReference>
<dbReference type="InterPro" id="IPR008007">
    <property type="entry name" value="Peptidase_M42"/>
</dbReference>
<gene>
    <name evidence="9" type="ORF">ENP13_05860</name>
</gene>
<feature type="active site" description="Proton acceptor" evidence="7">
    <location>
        <position position="208"/>
    </location>
</feature>
<feature type="binding site" evidence="8">
    <location>
        <position position="64"/>
    </location>
    <ligand>
        <name>Zn(2+)</name>
        <dbReference type="ChEBI" id="CHEBI:29105"/>
        <label>1</label>
    </ligand>
</feature>
<sequence>MEQRQKAFLIKLLEAPSPSGFEEPAARVWRQEAETFADEVTVDQNGNSFARLRGDGPVVVVEGHVDEIGLMITHIDDEGYLWFRGIGGWDDQILTGQRVRVLGRQGPVLGVIGRKPAHLLTDEEKGKASRIKDLWIDIGARSGEEARELVSVGDPAVLEQAPVELRNNRLVARGIDNRMGAFVALEVLRALSTDRPRADVYAIAATQEEISFLGARTSAFALNPSVAIVLDVTHATDHPDADKRGGGNVKIGGGPVLDRGSMVHPLVFDRLVAAAQAEDIPIQLSAAPARTGTDADAIAPARAGIPCGLVSVPNRYMHSPNELISLDDLDAAIRLIARFVRDLGPSPDFARR</sequence>
<keyword evidence="3" id="KW-0645">Protease</keyword>
<evidence type="ECO:0000256" key="8">
    <source>
        <dbReference type="PIRSR" id="PIRSR001123-2"/>
    </source>
</evidence>
<dbReference type="SUPFAM" id="SSF101821">
    <property type="entry name" value="Aminopeptidase/glucanase lid domain"/>
    <property type="match status" value="1"/>
</dbReference>
<dbReference type="SUPFAM" id="SSF53187">
    <property type="entry name" value="Zn-dependent exopeptidases"/>
    <property type="match status" value="1"/>
</dbReference>
<evidence type="ECO:0000256" key="4">
    <source>
        <dbReference type="ARBA" id="ARBA00022723"/>
    </source>
</evidence>
<evidence type="ECO:0000256" key="7">
    <source>
        <dbReference type="PIRSR" id="PIRSR001123-1"/>
    </source>
</evidence>
<dbReference type="CDD" id="cd05656">
    <property type="entry name" value="M42_Frv"/>
    <property type="match status" value="1"/>
</dbReference>
<dbReference type="PANTHER" id="PTHR32481">
    <property type="entry name" value="AMINOPEPTIDASE"/>
    <property type="match status" value="1"/>
</dbReference>
<keyword evidence="2" id="KW-0031">Aminopeptidase</keyword>
<evidence type="ECO:0000256" key="5">
    <source>
        <dbReference type="ARBA" id="ARBA00022801"/>
    </source>
</evidence>
<evidence type="ECO:0000256" key="1">
    <source>
        <dbReference type="ARBA" id="ARBA00006272"/>
    </source>
</evidence>
<evidence type="ECO:0000256" key="2">
    <source>
        <dbReference type="ARBA" id="ARBA00022438"/>
    </source>
</evidence>
<proteinExistence type="inferred from homology"/>
<protein>
    <submittedName>
        <fullName evidence="9">M42 family peptidase</fullName>
    </submittedName>
</protein>
<dbReference type="InterPro" id="IPR023367">
    <property type="entry name" value="Peptidase_M42_dom2"/>
</dbReference>
<dbReference type="EMBL" id="DSID01000439">
    <property type="protein sequence ID" value="HEX70752.1"/>
    <property type="molecule type" value="Genomic_DNA"/>
</dbReference>
<dbReference type="PIRSF" id="PIRSF001123">
    <property type="entry name" value="PepA_GA"/>
    <property type="match status" value="1"/>
</dbReference>
<feature type="binding site" evidence="8">
    <location>
        <position position="176"/>
    </location>
    <ligand>
        <name>Zn(2+)</name>
        <dbReference type="ChEBI" id="CHEBI:29105"/>
        <label>2</label>
    </ligand>
</feature>
<comment type="cofactor">
    <cofactor evidence="8">
        <name>a divalent metal cation</name>
        <dbReference type="ChEBI" id="CHEBI:60240"/>
    </cofactor>
    <text evidence="8">Binds 2 divalent metal cations per subunit.</text>
</comment>
<feature type="binding site" evidence="8">
    <location>
        <position position="231"/>
    </location>
    <ligand>
        <name>Zn(2+)</name>
        <dbReference type="ChEBI" id="CHEBI:29105"/>
        <label>1</label>
    </ligand>
</feature>
<feature type="binding site" evidence="8">
    <location>
        <position position="318"/>
    </location>
    <ligand>
        <name>Zn(2+)</name>
        <dbReference type="ChEBI" id="CHEBI:29105"/>
        <label>2</label>
    </ligand>
</feature>
<comment type="similarity">
    <text evidence="1 6">Belongs to the peptidase M42 family.</text>
</comment>
<dbReference type="GO" id="GO:0046872">
    <property type="term" value="F:metal ion binding"/>
    <property type="evidence" value="ECO:0007669"/>
    <property type="project" value="UniProtKB-UniRule"/>
</dbReference>
<accession>A0A7C3A871</accession>
<evidence type="ECO:0000256" key="3">
    <source>
        <dbReference type="ARBA" id="ARBA00022670"/>
    </source>
</evidence>
<feature type="binding site" evidence="8">
    <location>
        <position position="176"/>
    </location>
    <ligand>
        <name>Zn(2+)</name>
        <dbReference type="ChEBI" id="CHEBI:29105"/>
        <label>1</label>
    </ligand>
</feature>
<evidence type="ECO:0000313" key="9">
    <source>
        <dbReference type="EMBL" id="HEX70752.1"/>
    </source>
</evidence>
<comment type="caution">
    <text evidence="9">The sequence shown here is derived from an EMBL/GenBank/DDBJ whole genome shotgun (WGS) entry which is preliminary data.</text>
</comment>
<reference evidence="9" key="1">
    <citation type="journal article" date="2020" name="mSystems">
        <title>Genome- and Community-Level Interaction Insights into Carbon Utilization and Element Cycling Functions of Hydrothermarchaeota in Hydrothermal Sediment.</title>
        <authorList>
            <person name="Zhou Z."/>
            <person name="Liu Y."/>
            <person name="Xu W."/>
            <person name="Pan J."/>
            <person name="Luo Z.H."/>
            <person name="Li M."/>
        </authorList>
    </citation>
    <scope>NUCLEOTIDE SEQUENCE [LARGE SCALE GENOMIC DNA]</scope>
    <source>
        <strain evidence="9">SpSt-192</strain>
    </source>
</reference>
<keyword evidence="5" id="KW-0378">Hydrolase</keyword>